<accession>A0A9D2KN87</accession>
<dbReference type="PANTHER" id="PTHR47992">
    <property type="entry name" value="PROTEIN PHOSPHATASE"/>
    <property type="match status" value="1"/>
</dbReference>
<organism evidence="2 3">
    <name type="scientific">Candidatus Lachnoclostridium stercoravium</name>
    <dbReference type="NCBI Taxonomy" id="2838633"/>
    <lineage>
        <taxon>Bacteria</taxon>
        <taxon>Bacillati</taxon>
        <taxon>Bacillota</taxon>
        <taxon>Clostridia</taxon>
        <taxon>Lachnospirales</taxon>
        <taxon>Lachnospiraceae</taxon>
    </lineage>
</organism>
<dbReference type="PROSITE" id="PS51746">
    <property type="entry name" value="PPM_2"/>
    <property type="match status" value="1"/>
</dbReference>
<dbReference type="EMBL" id="DWZA01000047">
    <property type="protein sequence ID" value="HJA70929.1"/>
    <property type="molecule type" value="Genomic_DNA"/>
</dbReference>
<name>A0A9D2KN87_9FIRM</name>
<evidence type="ECO:0000259" key="1">
    <source>
        <dbReference type="PROSITE" id="PS51746"/>
    </source>
</evidence>
<dbReference type="SMART" id="SM00332">
    <property type="entry name" value="PP2Cc"/>
    <property type="match status" value="1"/>
</dbReference>
<dbReference type="CDD" id="cd00143">
    <property type="entry name" value="PP2Cc"/>
    <property type="match status" value="1"/>
</dbReference>
<dbReference type="SUPFAM" id="SSF81606">
    <property type="entry name" value="PP2C-like"/>
    <property type="match status" value="1"/>
</dbReference>
<gene>
    <name evidence="2" type="ORF">IAA07_05020</name>
</gene>
<comment type="caution">
    <text evidence="2">The sequence shown here is derived from an EMBL/GenBank/DDBJ whole genome shotgun (WGS) entry which is preliminary data.</text>
</comment>
<dbReference type="SMART" id="SM00331">
    <property type="entry name" value="PP2C_SIG"/>
    <property type="match status" value="1"/>
</dbReference>
<dbReference type="InterPro" id="IPR001932">
    <property type="entry name" value="PPM-type_phosphatase-like_dom"/>
</dbReference>
<sequence length="265" mass="30168">MGVCYSYITDIGTTREVNQDALLVTSADIGGEKVVLAAVCDGVGGLSHGENASRAAAQMMSEWFDYELPQILNQDDESQIMANRLEQKIHDINYKINMYGRENNITLGTTMTAMLFWRDQYFGIHVGDSRAYEIAGSVYQITEDHSFLAREVACGRMTEEEAKNDSRRNVILQCLGAKEQVKPDILRGNVRENCTYLLCSDGFWHYIEKEEWMRYFSPLGLTDSDEIHKRLEEAVQLVKERGEKDNITAIALKIWEDAEEQGEKE</sequence>
<protein>
    <submittedName>
        <fullName evidence="2">Protein phosphatase 2C domain-containing protein</fullName>
    </submittedName>
</protein>
<dbReference type="Gene3D" id="3.60.40.10">
    <property type="entry name" value="PPM-type phosphatase domain"/>
    <property type="match status" value="1"/>
</dbReference>
<reference evidence="2" key="1">
    <citation type="journal article" date="2021" name="PeerJ">
        <title>Extensive microbial diversity within the chicken gut microbiome revealed by metagenomics and culture.</title>
        <authorList>
            <person name="Gilroy R."/>
            <person name="Ravi A."/>
            <person name="Getino M."/>
            <person name="Pursley I."/>
            <person name="Horton D.L."/>
            <person name="Alikhan N.F."/>
            <person name="Baker D."/>
            <person name="Gharbi K."/>
            <person name="Hall N."/>
            <person name="Watson M."/>
            <person name="Adriaenssens E.M."/>
            <person name="Foster-Nyarko E."/>
            <person name="Jarju S."/>
            <person name="Secka A."/>
            <person name="Antonio M."/>
            <person name="Oren A."/>
            <person name="Chaudhuri R.R."/>
            <person name="La Ragione R."/>
            <person name="Hildebrand F."/>
            <person name="Pallen M.J."/>
        </authorList>
    </citation>
    <scope>NUCLEOTIDE SEQUENCE</scope>
    <source>
        <strain evidence="2">CHK178-16964</strain>
    </source>
</reference>
<reference evidence="2" key="2">
    <citation type="submission" date="2021-04" db="EMBL/GenBank/DDBJ databases">
        <authorList>
            <person name="Gilroy R."/>
        </authorList>
    </citation>
    <scope>NUCLEOTIDE SEQUENCE</scope>
    <source>
        <strain evidence="2">CHK178-16964</strain>
    </source>
</reference>
<dbReference type="Pfam" id="PF13672">
    <property type="entry name" value="PP2C_2"/>
    <property type="match status" value="1"/>
</dbReference>
<dbReference type="GO" id="GO:0004722">
    <property type="term" value="F:protein serine/threonine phosphatase activity"/>
    <property type="evidence" value="ECO:0007669"/>
    <property type="project" value="InterPro"/>
</dbReference>
<proteinExistence type="predicted"/>
<dbReference type="AlphaFoldDB" id="A0A9D2KN87"/>
<feature type="domain" description="PPM-type phosphatase" evidence="1">
    <location>
        <begin position="4"/>
        <end position="254"/>
    </location>
</feature>
<evidence type="ECO:0000313" key="3">
    <source>
        <dbReference type="Proteomes" id="UP000823900"/>
    </source>
</evidence>
<evidence type="ECO:0000313" key="2">
    <source>
        <dbReference type="EMBL" id="HJA70929.1"/>
    </source>
</evidence>
<dbReference type="InterPro" id="IPR015655">
    <property type="entry name" value="PP2C"/>
</dbReference>
<dbReference type="Proteomes" id="UP000823900">
    <property type="component" value="Unassembled WGS sequence"/>
</dbReference>
<dbReference type="InterPro" id="IPR036457">
    <property type="entry name" value="PPM-type-like_dom_sf"/>
</dbReference>